<proteinExistence type="predicted"/>
<dbReference type="PANTHER" id="PTHR34473">
    <property type="entry name" value="UPF0699 TRANSMEMBRANE PROTEIN YDBS"/>
    <property type="match status" value="1"/>
</dbReference>
<dbReference type="OrthoDB" id="2195155at2"/>
<dbReference type="PIRSF" id="PIRSF026631">
    <property type="entry name" value="UCP026631"/>
    <property type="match status" value="1"/>
</dbReference>
<feature type="transmembrane region" description="Helical" evidence="1">
    <location>
        <begin position="363"/>
        <end position="384"/>
    </location>
</feature>
<feature type="transmembrane region" description="Helical" evidence="1">
    <location>
        <begin position="170"/>
        <end position="198"/>
    </location>
</feature>
<dbReference type="EMBL" id="AVPE01000006">
    <property type="protein sequence ID" value="KGX92486.1"/>
    <property type="molecule type" value="Genomic_DNA"/>
</dbReference>
<accession>A0A0A5GGZ3</accession>
<gene>
    <name evidence="3" type="ORF">N781_16375</name>
</gene>
<feature type="transmembrane region" description="Helical" evidence="1">
    <location>
        <begin position="12"/>
        <end position="30"/>
    </location>
</feature>
<protein>
    <recommendedName>
        <fullName evidence="2">YdbS-like PH domain-containing protein</fullName>
    </recommendedName>
</protein>
<dbReference type="PANTHER" id="PTHR34473:SF2">
    <property type="entry name" value="UPF0699 TRANSMEMBRANE PROTEIN YDBT"/>
    <property type="match status" value="1"/>
</dbReference>
<dbReference type="eggNOG" id="COG3428">
    <property type="taxonomic scope" value="Bacteria"/>
</dbReference>
<dbReference type="Proteomes" id="UP000030528">
    <property type="component" value="Unassembled WGS sequence"/>
</dbReference>
<dbReference type="InterPro" id="IPR005182">
    <property type="entry name" value="YdbS-like_PH"/>
</dbReference>
<dbReference type="STRING" id="1385510.GCA_000425205_02159"/>
<evidence type="ECO:0000259" key="2">
    <source>
        <dbReference type="Pfam" id="PF03703"/>
    </source>
</evidence>
<sequence length="481" mass="55451">MTRQHPFAIAQHGFKFVRNLGIFIFIAIFQDVLDGEWLFPSLFIIGWFILGALLGFLHWYFLRYDLDTEDLTVYKGVFSKKVETFPYVKISGVHYQSNPLLRLFNLTSLHIETAGNMETSASLTLKHTTAQEMENTILNYADNIELTNEEEHVVVEESPEKNTVDYRLPWSYVIVMSATSNSFYAGLILILSSLNRIYDFAFYSFGLNLPLSAEEFSYGAILALSPLFLLPILLISVLGAWVFGTIIVSLRYANFTVKRDGDKLYMSYGLWTTRHIALEVSRIQAIRIQEGIVRRWLGFNSVAFDSIGYDHSSEGLNETVLLPLVRRKETWELIQRLVPEFYVQPTLSHSPSRARIRFYNRGAFLPLLIPAVAGFFWSPLWWLLIATPFLLYLSELRFRDNGIGTVEDKIVTSSRLIQKEMVVIPWPGLQSIDRTESFFQRRRNLASYQISVATDKVSMMYNANELDPNLHPHLISFMQRD</sequence>
<keyword evidence="1" id="KW-1133">Transmembrane helix</keyword>
<evidence type="ECO:0000256" key="1">
    <source>
        <dbReference type="SAM" id="Phobius"/>
    </source>
</evidence>
<dbReference type="AlphaFoldDB" id="A0A0A5GGZ3"/>
<feature type="domain" description="YdbS-like PH" evidence="2">
    <location>
        <begin position="59"/>
        <end position="118"/>
    </location>
</feature>
<organism evidence="3 4">
    <name type="scientific">Pontibacillus halophilus JSM 076056 = DSM 19796</name>
    <dbReference type="NCBI Taxonomy" id="1385510"/>
    <lineage>
        <taxon>Bacteria</taxon>
        <taxon>Bacillati</taxon>
        <taxon>Bacillota</taxon>
        <taxon>Bacilli</taxon>
        <taxon>Bacillales</taxon>
        <taxon>Bacillaceae</taxon>
        <taxon>Pontibacillus</taxon>
    </lineage>
</organism>
<evidence type="ECO:0000313" key="4">
    <source>
        <dbReference type="Proteomes" id="UP000030528"/>
    </source>
</evidence>
<keyword evidence="1" id="KW-0472">Membrane</keyword>
<feature type="transmembrane region" description="Helical" evidence="1">
    <location>
        <begin position="42"/>
        <end position="62"/>
    </location>
</feature>
<dbReference type="InterPro" id="IPR014529">
    <property type="entry name" value="UCP026631"/>
</dbReference>
<keyword evidence="1" id="KW-0812">Transmembrane</keyword>
<reference evidence="3 4" key="1">
    <citation type="submission" date="2013-08" db="EMBL/GenBank/DDBJ databases">
        <authorList>
            <person name="Huang J."/>
            <person name="Wang G."/>
        </authorList>
    </citation>
    <scope>NUCLEOTIDE SEQUENCE [LARGE SCALE GENOMIC DNA]</scope>
    <source>
        <strain evidence="3 4">JSM 076056</strain>
    </source>
</reference>
<feature type="domain" description="YdbS-like PH" evidence="2">
    <location>
        <begin position="252"/>
        <end position="330"/>
    </location>
</feature>
<dbReference type="RefSeq" id="WP_026800528.1">
    <property type="nucleotide sequence ID" value="NZ_AULI01000008.1"/>
</dbReference>
<comment type="caution">
    <text evidence="3">The sequence shown here is derived from an EMBL/GenBank/DDBJ whole genome shotgun (WGS) entry which is preliminary data.</text>
</comment>
<name>A0A0A5GGZ3_9BACI</name>
<keyword evidence="4" id="KW-1185">Reference proteome</keyword>
<feature type="transmembrane region" description="Helical" evidence="1">
    <location>
        <begin position="218"/>
        <end position="250"/>
    </location>
</feature>
<dbReference type="Pfam" id="PF03703">
    <property type="entry name" value="bPH_2"/>
    <property type="match status" value="2"/>
</dbReference>
<evidence type="ECO:0000313" key="3">
    <source>
        <dbReference type="EMBL" id="KGX92486.1"/>
    </source>
</evidence>